<sequence>MTDQHKIEEPSKACYTKPTLIEYGSFAEHSKAIGFLDPDELNPDFLTPSITSIAF</sequence>
<proteinExistence type="predicted"/>
<keyword evidence="2" id="KW-1185">Reference proteome</keyword>
<evidence type="ECO:0000313" key="1">
    <source>
        <dbReference type="EMBL" id="NYF80592.1"/>
    </source>
</evidence>
<gene>
    <name evidence="1" type="ORF">HDF17_002912</name>
</gene>
<reference evidence="1 2" key="1">
    <citation type="submission" date="2020-07" db="EMBL/GenBank/DDBJ databases">
        <title>Genomic Encyclopedia of Type Strains, Phase IV (KMG-V): Genome sequencing to study the core and pangenomes of soil and plant-associated prokaryotes.</title>
        <authorList>
            <person name="Whitman W."/>
        </authorList>
    </citation>
    <scope>NUCLEOTIDE SEQUENCE [LARGE SCALE GENOMIC DNA]</scope>
    <source>
        <strain evidence="1 2">X4EP2</strain>
    </source>
</reference>
<dbReference type="AlphaFoldDB" id="A0A7Y9TLX8"/>
<comment type="caution">
    <text evidence="1">The sequence shown here is derived from an EMBL/GenBank/DDBJ whole genome shotgun (WGS) entry which is preliminary data.</text>
</comment>
<dbReference type="EMBL" id="JACCCW010000002">
    <property type="protein sequence ID" value="NYF80592.1"/>
    <property type="molecule type" value="Genomic_DNA"/>
</dbReference>
<evidence type="ECO:0000313" key="2">
    <source>
        <dbReference type="Proteomes" id="UP000589520"/>
    </source>
</evidence>
<name>A0A7Y9TLX8_9BACT</name>
<accession>A0A7Y9TLX8</accession>
<dbReference type="Proteomes" id="UP000589520">
    <property type="component" value="Unassembled WGS sequence"/>
</dbReference>
<protein>
    <submittedName>
        <fullName evidence="1">Uncharacterized protein</fullName>
    </submittedName>
</protein>
<organism evidence="1 2">
    <name type="scientific">Granulicella arctica</name>
    <dbReference type="NCBI Taxonomy" id="940613"/>
    <lineage>
        <taxon>Bacteria</taxon>
        <taxon>Pseudomonadati</taxon>
        <taxon>Acidobacteriota</taxon>
        <taxon>Terriglobia</taxon>
        <taxon>Terriglobales</taxon>
        <taxon>Acidobacteriaceae</taxon>
        <taxon>Granulicella</taxon>
    </lineage>
</organism>